<evidence type="ECO:0000256" key="4">
    <source>
        <dbReference type="ARBA" id="ARBA00023002"/>
    </source>
</evidence>
<dbReference type="PROSITE" id="PS51296">
    <property type="entry name" value="RIESKE"/>
    <property type="match status" value="1"/>
</dbReference>
<dbReference type="PANTHER" id="PTHR43756:SF5">
    <property type="entry name" value="CHOLINE MONOOXYGENASE, CHLOROPLASTIC"/>
    <property type="match status" value="1"/>
</dbReference>
<dbReference type="InterPro" id="IPR017941">
    <property type="entry name" value="Rieske_2Fe-2S"/>
</dbReference>
<dbReference type="InterPro" id="IPR036922">
    <property type="entry name" value="Rieske_2Fe-2S_sf"/>
</dbReference>
<keyword evidence="9" id="KW-1185">Reference proteome</keyword>
<gene>
    <name evidence="8" type="ORF">RKA07_03405</name>
</gene>
<dbReference type="Gene3D" id="3.90.380.10">
    <property type="entry name" value="Naphthalene 1,2-dioxygenase Alpha Subunit, Chain A, domain 1"/>
    <property type="match status" value="1"/>
</dbReference>
<dbReference type="RefSeq" id="WP_310965572.1">
    <property type="nucleotide sequence ID" value="NZ_JAVMBO010000006.1"/>
</dbReference>
<dbReference type="GO" id="GO:0051213">
    <property type="term" value="F:dioxygenase activity"/>
    <property type="evidence" value="ECO:0007669"/>
    <property type="project" value="UniProtKB-KW"/>
</dbReference>
<evidence type="ECO:0000313" key="8">
    <source>
        <dbReference type="EMBL" id="MDS1309151.1"/>
    </source>
</evidence>
<evidence type="ECO:0000259" key="7">
    <source>
        <dbReference type="PROSITE" id="PS51296"/>
    </source>
</evidence>
<reference evidence="8" key="1">
    <citation type="submission" date="2023-09" db="EMBL/GenBank/DDBJ databases">
        <title>Marinobacter sediminicola sp. nov. and Marinobacter maritimum sp. nov., isolated from marine sediment.</title>
        <authorList>
            <person name="An J."/>
        </authorList>
    </citation>
    <scope>NUCLEOTIDE SEQUENCE</scope>
    <source>
        <strain evidence="8">F60267</strain>
    </source>
</reference>
<feature type="domain" description="Rieske" evidence="7">
    <location>
        <begin position="81"/>
        <end position="189"/>
    </location>
</feature>
<organism evidence="8 9">
    <name type="scientific">Marinobacter xiaoshiensis</name>
    <dbReference type="NCBI Taxonomy" id="3073652"/>
    <lineage>
        <taxon>Bacteria</taxon>
        <taxon>Pseudomonadati</taxon>
        <taxon>Pseudomonadota</taxon>
        <taxon>Gammaproteobacteria</taxon>
        <taxon>Pseudomonadales</taxon>
        <taxon>Marinobacteraceae</taxon>
        <taxon>Marinobacter</taxon>
    </lineage>
</organism>
<dbReference type="InterPro" id="IPR001663">
    <property type="entry name" value="Rng_hydr_dOase-A"/>
</dbReference>
<dbReference type="EMBL" id="JAVMBO010000006">
    <property type="protein sequence ID" value="MDS1309151.1"/>
    <property type="molecule type" value="Genomic_DNA"/>
</dbReference>
<accession>A0ABU2HF07</accession>
<keyword evidence="4 8" id="KW-0560">Oxidoreductase</keyword>
<evidence type="ECO:0000256" key="2">
    <source>
        <dbReference type="ARBA" id="ARBA00022714"/>
    </source>
</evidence>
<evidence type="ECO:0000256" key="6">
    <source>
        <dbReference type="ARBA" id="ARBA00023014"/>
    </source>
</evidence>
<sequence>MTNGLIIYLESFQQGLYGRVDLQGSYIQMNIKKTISPLPIETFDISYPDDKGSPIYSLPAETYWSKEFYEFELNAVWRSDWICVGRATDIPNAGDYYTVTIGNDPLIVIRDRSGSVNVLSNVCQHKGMLILEGRGNTRRLQCPLHAWVYSTKGDLVSAPGLTDVEEDFDIKEVCLPKIRADQWEGFVFITFDETIPSLQDRLGNLGEQLKNYDLAGMRPPEPLEMETFDWNWKIFNDECYHCGYLHASSWGEMYPLPPSAVDEDAIYNDDSQGIVSYHLLSTHPDAAPTHTGSILQPGLPGLTEEERSRLSYITVAPNMFIVAMPDKVKYFIWLPAGPTQTFYGVSWLYPESTLEREDFRKNFDQEHTDLWPVMEEDLFAWRRTQAGMESSFATRGRLTSKEQVIHRLQKWLIDKYRAEDAAVKAQDIPARKKVS</sequence>
<dbReference type="SUPFAM" id="SSF50022">
    <property type="entry name" value="ISP domain"/>
    <property type="match status" value="1"/>
</dbReference>
<protein>
    <submittedName>
        <fullName evidence="8">Aromatic ring-hydroxylating dioxygenase subunit alpha</fullName>
        <ecNumber evidence="8">1.14.13.-</ecNumber>
    </submittedName>
</protein>
<evidence type="ECO:0000256" key="5">
    <source>
        <dbReference type="ARBA" id="ARBA00023004"/>
    </source>
</evidence>
<proteinExistence type="predicted"/>
<dbReference type="Gene3D" id="2.102.10.10">
    <property type="entry name" value="Rieske [2Fe-2S] iron-sulphur domain"/>
    <property type="match status" value="1"/>
</dbReference>
<keyword evidence="3" id="KW-0479">Metal-binding</keyword>
<name>A0ABU2HF07_9GAMM</name>
<keyword evidence="8" id="KW-0223">Dioxygenase</keyword>
<dbReference type="Pfam" id="PF00848">
    <property type="entry name" value="Ring_hydroxyl_A"/>
    <property type="match status" value="1"/>
</dbReference>
<keyword evidence="6" id="KW-0411">Iron-sulfur</keyword>
<dbReference type="EC" id="1.14.13.-" evidence="8"/>
<comment type="caution">
    <text evidence="8">The sequence shown here is derived from an EMBL/GenBank/DDBJ whole genome shotgun (WGS) entry which is preliminary data.</text>
</comment>
<evidence type="ECO:0000256" key="3">
    <source>
        <dbReference type="ARBA" id="ARBA00022723"/>
    </source>
</evidence>
<evidence type="ECO:0000313" key="9">
    <source>
        <dbReference type="Proteomes" id="UP001267407"/>
    </source>
</evidence>
<dbReference type="Pfam" id="PF00355">
    <property type="entry name" value="Rieske"/>
    <property type="match status" value="1"/>
</dbReference>
<dbReference type="SUPFAM" id="SSF55961">
    <property type="entry name" value="Bet v1-like"/>
    <property type="match status" value="1"/>
</dbReference>
<dbReference type="PANTHER" id="PTHR43756">
    <property type="entry name" value="CHOLINE MONOOXYGENASE, CHLOROPLASTIC"/>
    <property type="match status" value="1"/>
</dbReference>
<evidence type="ECO:0000256" key="1">
    <source>
        <dbReference type="ARBA" id="ARBA00001962"/>
    </source>
</evidence>
<dbReference type="PRINTS" id="PR00090">
    <property type="entry name" value="RNGDIOXGNASE"/>
</dbReference>
<comment type="cofactor">
    <cofactor evidence="1">
        <name>Fe cation</name>
        <dbReference type="ChEBI" id="CHEBI:24875"/>
    </cofactor>
</comment>
<keyword evidence="2" id="KW-0001">2Fe-2S</keyword>
<dbReference type="InterPro" id="IPR015879">
    <property type="entry name" value="Ring_hydroxy_dOase_asu_C_dom"/>
</dbReference>
<dbReference type="Proteomes" id="UP001267407">
    <property type="component" value="Unassembled WGS sequence"/>
</dbReference>
<dbReference type="CDD" id="cd03469">
    <property type="entry name" value="Rieske_RO_Alpha_N"/>
    <property type="match status" value="1"/>
</dbReference>
<keyword evidence="5" id="KW-0408">Iron</keyword>